<dbReference type="PROSITE" id="PS51085">
    <property type="entry name" value="2FE2S_FER_2"/>
    <property type="match status" value="1"/>
</dbReference>
<dbReference type="SUPFAM" id="SSF54292">
    <property type="entry name" value="2Fe-2S ferredoxin-like"/>
    <property type="match status" value="1"/>
</dbReference>
<accession>A0A0F9FPI8</accession>
<keyword evidence="1" id="KW-0560">Oxidoreductase</keyword>
<name>A0A0F9FPI8_9ZZZZ</name>
<gene>
    <name evidence="3" type="ORF">LCGC14_2280370</name>
</gene>
<dbReference type="GO" id="GO:0051536">
    <property type="term" value="F:iron-sulfur cluster binding"/>
    <property type="evidence" value="ECO:0007669"/>
    <property type="project" value="InterPro"/>
</dbReference>
<sequence>MFNRLHNINEPTVTITIEDQQIKVPASDSVAAAMLAAGIVTARTTPISGAHRGPYCMMGTCFECVVEIDGVPNQQACQTQVREGMNVTVQRGLRDIES</sequence>
<evidence type="ECO:0000256" key="1">
    <source>
        <dbReference type="ARBA" id="ARBA00023002"/>
    </source>
</evidence>
<dbReference type="AlphaFoldDB" id="A0A0F9FPI8"/>
<dbReference type="InterPro" id="IPR042204">
    <property type="entry name" value="2Fe-2S-bd_N"/>
</dbReference>
<comment type="caution">
    <text evidence="3">The sequence shown here is derived from an EMBL/GenBank/DDBJ whole genome shotgun (WGS) entry which is preliminary data.</text>
</comment>
<dbReference type="InterPro" id="IPR001041">
    <property type="entry name" value="2Fe-2S_ferredoxin-type"/>
</dbReference>
<dbReference type="Gene3D" id="3.10.20.440">
    <property type="entry name" value="2Fe-2S iron-sulphur cluster binding domain, sarcosine oxidase, alpha subunit, N-terminal domain"/>
    <property type="match status" value="1"/>
</dbReference>
<reference evidence="3" key="1">
    <citation type="journal article" date="2015" name="Nature">
        <title>Complex archaea that bridge the gap between prokaryotes and eukaryotes.</title>
        <authorList>
            <person name="Spang A."/>
            <person name="Saw J.H."/>
            <person name="Jorgensen S.L."/>
            <person name="Zaremba-Niedzwiedzka K."/>
            <person name="Martijn J."/>
            <person name="Lind A.E."/>
            <person name="van Eijk R."/>
            <person name="Schleper C."/>
            <person name="Guy L."/>
            <person name="Ettema T.J."/>
        </authorList>
    </citation>
    <scope>NUCLEOTIDE SEQUENCE</scope>
</reference>
<dbReference type="InterPro" id="IPR036010">
    <property type="entry name" value="2Fe-2S_ferredoxin-like_sf"/>
</dbReference>
<dbReference type="GO" id="GO:0016491">
    <property type="term" value="F:oxidoreductase activity"/>
    <property type="evidence" value="ECO:0007669"/>
    <property type="project" value="UniProtKB-KW"/>
</dbReference>
<feature type="domain" description="2Fe-2S ferredoxin-type" evidence="2">
    <location>
        <begin position="11"/>
        <end position="93"/>
    </location>
</feature>
<proteinExistence type="predicted"/>
<evidence type="ECO:0000259" key="2">
    <source>
        <dbReference type="PROSITE" id="PS51085"/>
    </source>
</evidence>
<dbReference type="EMBL" id="LAZR01031711">
    <property type="protein sequence ID" value="KKL52947.1"/>
    <property type="molecule type" value="Genomic_DNA"/>
</dbReference>
<evidence type="ECO:0000313" key="3">
    <source>
        <dbReference type="EMBL" id="KKL52947.1"/>
    </source>
</evidence>
<organism evidence="3">
    <name type="scientific">marine sediment metagenome</name>
    <dbReference type="NCBI Taxonomy" id="412755"/>
    <lineage>
        <taxon>unclassified sequences</taxon>
        <taxon>metagenomes</taxon>
        <taxon>ecological metagenomes</taxon>
    </lineage>
</organism>
<protein>
    <recommendedName>
        <fullName evidence="2">2Fe-2S ferredoxin-type domain-containing protein</fullName>
    </recommendedName>
</protein>
<dbReference type="Pfam" id="PF13510">
    <property type="entry name" value="Fer2_4"/>
    <property type="match status" value="1"/>
</dbReference>